<dbReference type="Gene3D" id="3.30.420.340">
    <property type="entry name" value="UvrC, RNAse H endonuclease domain"/>
    <property type="match status" value="1"/>
</dbReference>
<dbReference type="Proteomes" id="UP000230154">
    <property type="component" value="Unassembled WGS sequence"/>
</dbReference>
<sequence length="59" mass="6840">MPLVGIAKGPRRDKNEFTLPASATSGRAFIRWVSMNKLLLIRARDEAHRFAIRYQRSLR</sequence>
<evidence type="ECO:0000313" key="3">
    <source>
        <dbReference type="Proteomes" id="UP000230154"/>
    </source>
</evidence>
<dbReference type="InterPro" id="IPR038476">
    <property type="entry name" value="UvrC_RNase_H_dom_sf"/>
</dbReference>
<accession>A0A2H0TRC9</accession>
<protein>
    <recommendedName>
        <fullName evidence="1">UvrC family homology region profile domain-containing protein</fullName>
    </recommendedName>
</protein>
<gene>
    <name evidence="2" type="ORF">COU35_01000</name>
</gene>
<dbReference type="GO" id="GO:0009381">
    <property type="term" value="F:excinuclease ABC activity"/>
    <property type="evidence" value="ECO:0007669"/>
    <property type="project" value="InterPro"/>
</dbReference>
<dbReference type="InterPro" id="IPR001162">
    <property type="entry name" value="UvrC_RNase_H_dom"/>
</dbReference>
<proteinExistence type="predicted"/>
<feature type="domain" description="UvrC family homology region profile" evidence="1">
    <location>
        <begin position="1"/>
        <end position="52"/>
    </location>
</feature>
<organism evidence="2 3">
    <name type="scientific">Candidatus Magasanikbacteria bacterium CG10_big_fil_rev_8_21_14_0_10_47_10</name>
    <dbReference type="NCBI Taxonomy" id="1974652"/>
    <lineage>
        <taxon>Bacteria</taxon>
        <taxon>Candidatus Magasanikiibacteriota</taxon>
    </lineage>
</organism>
<evidence type="ECO:0000313" key="2">
    <source>
        <dbReference type="EMBL" id="PIR74730.1"/>
    </source>
</evidence>
<reference evidence="3" key="1">
    <citation type="submission" date="2017-09" db="EMBL/GenBank/DDBJ databases">
        <title>Depth-based differentiation of microbial function through sediment-hosted aquifers and enrichment of novel symbionts in the deep terrestrial subsurface.</title>
        <authorList>
            <person name="Probst A.J."/>
            <person name="Ladd B."/>
            <person name="Jarett J.K."/>
            <person name="Geller-Mcgrath D.E."/>
            <person name="Sieber C.M.K."/>
            <person name="Emerson J.B."/>
            <person name="Anantharaman K."/>
            <person name="Thomas B.C."/>
            <person name="Malmstrom R."/>
            <person name="Stieglmeier M."/>
            <person name="Klingl A."/>
            <person name="Woyke T."/>
            <person name="Ryan C.M."/>
            <person name="Banfield J.F."/>
        </authorList>
    </citation>
    <scope>NUCLEOTIDE SEQUENCE [LARGE SCALE GENOMIC DNA]</scope>
</reference>
<dbReference type="Pfam" id="PF08459">
    <property type="entry name" value="UvrC_RNaseH_dom"/>
    <property type="match status" value="1"/>
</dbReference>
<comment type="caution">
    <text evidence="2">The sequence shown here is derived from an EMBL/GenBank/DDBJ whole genome shotgun (WGS) entry which is preliminary data.</text>
</comment>
<evidence type="ECO:0000259" key="1">
    <source>
        <dbReference type="Pfam" id="PF08459"/>
    </source>
</evidence>
<name>A0A2H0TRC9_9BACT</name>
<dbReference type="AlphaFoldDB" id="A0A2H0TRC9"/>
<dbReference type="EMBL" id="PFCB01000009">
    <property type="protein sequence ID" value="PIR74730.1"/>
    <property type="molecule type" value="Genomic_DNA"/>
</dbReference>